<dbReference type="KEGG" id="mbw:MSBRW_1759"/>
<protein>
    <recommendedName>
        <fullName evidence="3">Peptidase M3A/M3B catalytic domain-containing protein</fullName>
    </recommendedName>
</protein>
<dbReference type="PATRIC" id="fig|1434109.4.peg.2224"/>
<name>A0A0E3QLZ1_METBA</name>
<evidence type="ECO:0000313" key="2">
    <source>
        <dbReference type="Proteomes" id="UP000033038"/>
    </source>
</evidence>
<evidence type="ECO:0008006" key="3">
    <source>
        <dbReference type="Google" id="ProtNLM"/>
    </source>
</evidence>
<dbReference type="HOGENOM" id="CLU_486283_0_0_2"/>
<dbReference type="AlphaFoldDB" id="A0A0E3QLZ1"/>
<gene>
    <name evidence="1" type="ORF">MSBRW_1759</name>
</gene>
<evidence type="ECO:0000313" key="1">
    <source>
        <dbReference type="EMBL" id="AKB51012.1"/>
    </source>
</evidence>
<dbReference type="RefSeq" id="WP_011307912.1">
    <property type="nucleotide sequence ID" value="NZ_CP009526.1"/>
</dbReference>
<organism evidence="1 2">
    <name type="scientific">Methanosarcina barkeri str. Wiesmoor</name>
    <dbReference type="NCBI Taxonomy" id="1434109"/>
    <lineage>
        <taxon>Archaea</taxon>
        <taxon>Methanobacteriati</taxon>
        <taxon>Methanobacteriota</taxon>
        <taxon>Stenosarchaea group</taxon>
        <taxon>Methanomicrobia</taxon>
        <taxon>Methanosarcinales</taxon>
        <taxon>Methanosarcinaceae</taxon>
        <taxon>Methanosarcina</taxon>
    </lineage>
</organism>
<sequence length="560" mass="63396">MEDLVSQIVDLWTDINPVVGYTSGHLESLSKLFKQTIENTEIMRNRIRILRSQLNNITDEELRLTADAVLISLKTQLDMSRPSGAGPSGTGMGGIGAAGDGVFYILLKKDYNKDFIPTYLQAVEEIVELETERWKGQDFTILVCKECLNTATYLEGTLESLKKVRPDVDQAVNKINVALEKYKDIFLVDSRLNSDRFDDYWPLFQEWDANAGPTQALGYPMSLKNYYQLDKSAEEIEIMAQSWLDLDMAVTMDITQRLAMLPFVGSEGNLQTIWDKVTKKYSVDFGEYMEKVVNACNNYGARYIILFNKDDKVNFEPTPDYLVNLITGGGDYAINYLSPKTAYSQLYLTQSKNTSLLTMINILVHEASHGFNFVLSAKYDNSPLLNLNTALEVPMTEGMAFYREYQYWAAARNLLGQSNLNEEQKAYLSLYGDTPEEQEQGVLCAQLETYIWRVIRYIRALCDVKVNGGKMTYTDFISCAAQTTGLSEETLHGECFTLLASPGYAPCYALGCVSYAYFQKKGISNGISEIDFNTFASRQGFYSWPQGKKMLDKYVSKHLR</sequence>
<dbReference type="EMBL" id="CP009526">
    <property type="protein sequence ID" value="AKB51012.1"/>
    <property type="molecule type" value="Genomic_DNA"/>
</dbReference>
<accession>A0A0E3QLZ1</accession>
<proteinExistence type="predicted"/>
<dbReference type="Proteomes" id="UP000033038">
    <property type="component" value="Chromosome"/>
</dbReference>
<reference evidence="1 2" key="1">
    <citation type="submission" date="2014-07" db="EMBL/GenBank/DDBJ databases">
        <title>Methanogenic archaea and the global carbon cycle.</title>
        <authorList>
            <person name="Henriksen J.R."/>
            <person name="Luke J."/>
            <person name="Reinhart S."/>
            <person name="Benedict M.N."/>
            <person name="Youngblut N.D."/>
            <person name="Metcalf M.E."/>
            <person name="Whitaker R.J."/>
            <person name="Metcalf W.W."/>
        </authorList>
    </citation>
    <scope>NUCLEOTIDE SEQUENCE [LARGE SCALE GENOMIC DNA]</scope>
    <source>
        <strain evidence="1 2">Wiesmoor</strain>
    </source>
</reference>
<dbReference type="GeneID" id="24823250"/>